<organism evidence="1 2">
    <name type="scientific">Eleutherodactylus coqui</name>
    <name type="common">Puerto Rican coqui</name>
    <dbReference type="NCBI Taxonomy" id="57060"/>
    <lineage>
        <taxon>Eukaryota</taxon>
        <taxon>Metazoa</taxon>
        <taxon>Chordata</taxon>
        <taxon>Craniata</taxon>
        <taxon>Vertebrata</taxon>
        <taxon>Euteleostomi</taxon>
        <taxon>Amphibia</taxon>
        <taxon>Batrachia</taxon>
        <taxon>Anura</taxon>
        <taxon>Neobatrachia</taxon>
        <taxon>Hyloidea</taxon>
        <taxon>Eleutherodactylidae</taxon>
        <taxon>Eleutherodactylinae</taxon>
        <taxon>Eleutherodactylus</taxon>
        <taxon>Eleutherodactylus</taxon>
    </lineage>
</organism>
<comment type="caution">
    <text evidence="1">The sequence shown here is derived from an EMBL/GenBank/DDBJ whole genome shotgun (WGS) entry which is preliminary data.</text>
</comment>
<evidence type="ECO:0000313" key="2">
    <source>
        <dbReference type="Proteomes" id="UP000770717"/>
    </source>
</evidence>
<protein>
    <submittedName>
        <fullName evidence="1">Uncharacterized protein</fullName>
    </submittedName>
</protein>
<gene>
    <name evidence="1" type="ORF">GDO78_011247</name>
</gene>
<evidence type="ECO:0000313" key="1">
    <source>
        <dbReference type="EMBL" id="KAG9482452.1"/>
    </source>
</evidence>
<keyword evidence="2" id="KW-1185">Reference proteome</keyword>
<dbReference type="Proteomes" id="UP000770717">
    <property type="component" value="Unassembled WGS sequence"/>
</dbReference>
<sequence length="80" mass="9199">MKFNRSSFCLILCSTLLNNHHQELSKILQTNKSNAKKAPLGISEVLCNYWEYRQEEKQQNSQAVIIKSLYHPTMWAGGGE</sequence>
<accession>A0A8J6K797</accession>
<dbReference type="EMBL" id="WNTK01000006">
    <property type="protein sequence ID" value="KAG9482452.1"/>
    <property type="molecule type" value="Genomic_DNA"/>
</dbReference>
<name>A0A8J6K797_ELECQ</name>
<dbReference type="AlphaFoldDB" id="A0A8J6K797"/>
<reference evidence="1" key="1">
    <citation type="thesis" date="2020" institute="ProQuest LLC" country="789 East Eisenhower Parkway, Ann Arbor, MI, USA">
        <title>Comparative Genomics and Chromosome Evolution.</title>
        <authorList>
            <person name="Mudd A.B."/>
        </authorList>
    </citation>
    <scope>NUCLEOTIDE SEQUENCE</scope>
    <source>
        <strain evidence="1">HN-11 Male</strain>
        <tissue evidence="1">Kidney and liver</tissue>
    </source>
</reference>
<proteinExistence type="predicted"/>